<dbReference type="Proteomes" id="UP000242498">
    <property type="component" value="Chromosome I"/>
</dbReference>
<gene>
    <name evidence="1" type="ORF">SAMN06296273_0065</name>
</gene>
<dbReference type="EMBL" id="LT907782">
    <property type="protein sequence ID" value="SNX58603.1"/>
    <property type="molecule type" value="Genomic_DNA"/>
</dbReference>
<dbReference type="AlphaFoldDB" id="A0A285BUS1"/>
<organism evidence="1 2">
    <name type="scientific">Nitrosomonas ureae</name>
    <dbReference type="NCBI Taxonomy" id="44577"/>
    <lineage>
        <taxon>Bacteria</taxon>
        <taxon>Pseudomonadati</taxon>
        <taxon>Pseudomonadota</taxon>
        <taxon>Betaproteobacteria</taxon>
        <taxon>Nitrosomonadales</taxon>
        <taxon>Nitrosomonadaceae</taxon>
        <taxon>Nitrosomonas</taxon>
    </lineage>
</organism>
<name>A0A285BUS1_9PROT</name>
<sequence>MSNKAPRRKQRGINCALQSAGFQPAFAPRGRGIKPAEIKLKMGYHDMVAVSPFTVIQDPLVFEN</sequence>
<evidence type="ECO:0000313" key="1">
    <source>
        <dbReference type="EMBL" id="SNX58603.1"/>
    </source>
</evidence>
<accession>A0A285BUS1</accession>
<reference evidence="1 2" key="1">
    <citation type="submission" date="2017-08" db="EMBL/GenBank/DDBJ databases">
        <authorList>
            <person name="de Groot N.N."/>
        </authorList>
    </citation>
    <scope>NUCLEOTIDE SEQUENCE [LARGE SCALE GENOMIC DNA]</scope>
    <source>
        <strain evidence="1 2">Nm15</strain>
    </source>
</reference>
<protein>
    <submittedName>
        <fullName evidence="1">Uncharacterized protein</fullName>
    </submittedName>
</protein>
<evidence type="ECO:0000313" key="2">
    <source>
        <dbReference type="Proteomes" id="UP000242498"/>
    </source>
</evidence>
<proteinExistence type="predicted"/>